<keyword evidence="3" id="KW-1185">Reference proteome</keyword>
<evidence type="ECO:0000313" key="3">
    <source>
        <dbReference type="Proteomes" id="UP001321760"/>
    </source>
</evidence>
<comment type="caution">
    <text evidence="2">The sequence shown here is derived from an EMBL/GenBank/DDBJ whole genome shotgun (WGS) entry which is preliminary data.</text>
</comment>
<dbReference type="InterPro" id="IPR001810">
    <property type="entry name" value="F-box_dom"/>
</dbReference>
<protein>
    <recommendedName>
        <fullName evidence="1">F-box domain-containing protein</fullName>
    </recommendedName>
</protein>
<dbReference type="Proteomes" id="UP001321760">
    <property type="component" value="Unassembled WGS sequence"/>
</dbReference>
<dbReference type="AlphaFoldDB" id="A0AAV9GBA9"/>
<proteinExistence type="predicted"/>
<reference evidence="2" key="1">
    <citation type="journal article" date="2023" name="Mol. Phylogenet. Evol.">
        <title>Genome-scale phylogeny and comparative genomics of the fungal order Sordariales.</title>
        <authorList>
            <person name="Hensen N."/>
            <person name="Bonometti L."/>
            <person name="Westerberg I."/>
            <person name="Brannstrom I.O."/>
            <person name="Guillou S."/>
            <person name="Cros-Aarteil S."/>
            <person name="Calhoun S."/>
            <person name="Haridas S."/>
            <person name="Kuo A."/>
            <person name="Mondo S."/>
            <person name="Pangilinan J."/>
            <person name="Riley R."/>
            <person name="LaButti K."/>
            <person name="Andreopoulos B."/>
            <person name="Lipzen A."/>
            <person name="Chen C."/>
            <person name="Yan M."/>
            <person name="Daum C."/>
            <person name="Ng V."/>
            <person name="Clum A."/>
            <person name="Steindorff A."/>
            <person name="Ohm R.A."/>
            <person name="Martin F."/>
            <person name="Silar P."/>
            <person name="Natvig D.O."/>
            <person name="Lalanne C."/>
            <person name="Gautier V."/>
            <person name="Ament-Velasquez S.L."/>
            <person name="Kruys A."/>
            <person name="Hutchinson M.I."/>
            <person name="Powell A.J."/>
            <person name="Barry K."/>
            <person name="Miller A.N."/>
            <person name="Grigoriev I.V."/>
            <person name="Debuchy R."/>
            <person name="Gladieux P."/>
            <person name="Hiltunen Thoren M."/>
            <person name="Johannesson H."/>
        </authorList>
    </citation>
    <scope>NUCLEOTIDE SEQUENCE</scope>
    <source>
        <strain evidence="2">PSN243</strain>
    </source>
</reference>
<evidence type="ECO:0000313" key="2">
    <source>
        <dbReference type="EMBL" id="KAK4445472.1"/>
    </source>
</evidence>
<dbReference type="EMBL" id="MU865965">
    <property type="protein sequence ID" value="KAK4445472.1"/>
    <property type="molecule type" value="Genomic_DNA"/>
</dbReference>
<gene>
    <name evidence="2" type="ORF">QBC34DRAFT_384272</name>
</gene>
<feature type="domain" description="F-box" evidence="1">
    <location>
        <begin position="7"/>
        <end position="44"/>
    </location>
</feature>
<name>A0AAV9GBA9_9PEZI</name>
<evidence type="ECO:0000259" key="1">
    <source>
        <dbReference type="PROSITE" id="PS50181"/>
    </source>
</evidence>
<accession>A0AAV9GBA9</accession>
<organism evidence="2 3">
    <name type="scientific">Podospora aff. communis PSN243</name>
    <dbReference type="NCBI Taxonomy" id="3040156"/>
    <lineage>
        <taxon>Eukaryota</taxon>
        <taxon>Fungi</taxon>
        <taxon>Dikarya</taxon>
        <taxon>Ascomycota</taxon>
        <taxon>Pezizomycotina</taxon>
        <taxon>Sordariomycetes</taxon>
        <taxon>Sordariomycetidae</taxon>
        <taxon>Sordariales</taxon>
        <taxon>Podosporaceae</taxon>
        <taxon>Podospora</taxon>
    </lineage>
</organism>
<dbReference type="PROSITE" id="PS50181">
    <property type="entry name" value="FBOX"/>
    <property type="match status" value="1"/>
</dbReference>
<reference evidence="2" key="2">
    <citation type="submission" date="2023-05" db="EMBL/GenBank/DDBJ databases">
        <authorList>
            <consortium name="Lawrence Berkeley National Laboratory"/>
            <person name="Steindorff A."/>
            <person name="Hensen N."/>
            <person name="Bonometti L."/>
            <person name="Westerberg I."/>
            <person name="Brannstrom I.O."/>
            <person name="Guillou S."/>
            <person name="Cros-Aarteil S."/>
            <person name="Calhoun S."/>
            <person name="Haridas S."/>
            <person name="Kuo A."/>
            <person name="Mondo S."/>
            <person name="Pangilinan J."/>
            <person name="Riley R."/>
            <person name="Labutti K."/>
            <person name="Andreopoulos B."/>
            <person name="Lipzen A."/>
            <person name="Chen C."/>
            <person name="Yanf M."/>
            <person name="Daum C."/>
            <person name="Ng V."/>
            <person name="Clum A."/>
            <person name="Ohm R."/>
            <person name="Martin F."/>
            <person name="Silar P."/>
            <person name="Natvig D."/>
            <person name="Lalanne C."/>
            <person name="Gautier V."/>
            <person name="Ament-Velasquez S.L."/>
            <person name="Kruys A."/>
            <person name="Hutchinson M.I."/>
            <person name="Powell A.J."/>
            <person name="Barry K."/>
            <person name="Miller A.N."/>
            <person name="Grigoriev I.V."/>
            <person name="Debuchy R."/>
            <person name="Gladieux P."/>
            <person name="Thoren M.H."/>
            <person name="Johannesson H."/>
        </authorList>
    </citation>
    <scope>NUCLEOTIDE SEQUENCE</scope>
    <source>
        <strain evidence="2">PSN243</strain>
    </source>
</reference>
<sequence length="178" mass="19756">MAPDTVPRTFFTLPGEIRNAITAELSAWDLLILRATSRDFRALIPPLNMHELILAEGELPAVENALYACSLCLRLRRFHQFADTMLTKKRRRGLITAVGRFCVDCGLANMNTKAGGYSAGTFITRKGVTSVICVSCGCLAPHAFQQVPGVFSQFCSKCFEPGLEPDMDLKWPPYRARQ</sequence>